<organism evidence="7">
    <name type="scientific">uncultured spirochete</name>
    <dbReference type="NCBI Taxonomy" id="156406"/>
    <lineage>
        <taxon>Bacteria</taxon>
        <taxon>Pseudomonadati</taxon>
        <taxon>Spirochaetota</taxon>
        <taxon>Spirochaetia</taxon>
        <taxon>Spirochaetales</taxon>
        <taxon>environmental samples</taxon>
    </lineage>
</organism>
<dbReference type="Gene3D" id="3.30.420.40">
    <property type="match status" value="2"/>
</dbReference>
<evidence type="ECO:0000256" key="3">
    <source>
        <dbReference type="ARBA" id="ARBA00022777"/>
    </source>
</evidence>
<dbReference type="InterPro" id="IPR043129">
    <property type="entry name" value="ATPase_NBD"/>
</dbReference>
<dbReference type="PANTHER" id="PTHR43095">
    <property type="entry name" value="SUGAR KINASE"/>
    <property type="match status" value="1"/>
</dbReference>
<keyword evidence="3 7" id="KW-0418">Kinase</keyword>
<protein>
    <submittedName>
        <fullName evidence="7">Putative Xylulokinase</fullName>
        <ecNumber evidence="7">2.7.1.17</ecNumber>
    </submittedName>
</protein>
<gene>
    <name evidence="7" type="ORF">SPIRO4BDMA_40558</name>
</gene>
<dbReference type="InterPro" id="IPR018485">
    <property type="entry name" value="FGGY_C"/>
</dbReference>
<dbReference type="GO" id="GO:0004856">
    <property type="term" value="F:D-xylulokinase activity"/>
    <property type="evidence" value="ECO:0007669"/>
    <property type="project" value="UniProtKB-EC"/>
</dbReference>
<dbReference type="Pfam" id="PF02782">
    <property type="entry name" value="FGGY_C"/>
    <property type="match status" value="1"/>
</dbReference>
<proteinExistence type="inferred from homology"/>
<dbReference type="EMBL" id="FWDO01000004">
    <property type="protein sequence ID" value="SLM17986.1"/>
    <property type="molecule type" value="Genomic_DNA"/>
</dbReference>
<dbReference type="AlphaFoldDB" id="A0A3P3XNX6"/>
<evidence type="ECO:0000313" key="7">
    <source>
        <dbReference type="EMBL" id="SLM17986.1"/>
    </source>
</evidence>
<dbReference type="InterPro" id="IPR000577">
    <property type="entry name" value="Carb_kinase_FGGY"/>
</dbReference>
<evidence type="ECO:0000259" key="5">
    <source>
        <dbReference type="Pfam" id="PF00370"/>
    </source>
</evidence>
<reference evidence="7" key="1">
    <citation type="submission" date="2017-02" db="EMBL/GenBank/DDBJ databases">
        <authorList>
            <person name="Regsiter A."/>
            <person name="William W."/>
        </authorList>
    </citation>
    <scope>NUCLEOTIDE SEQUENCE</scope>
    <source>
        <strain evidence="7">BdmA 4</strain>
    </source>
</reference>
<comment type="similarity">
    <text evidence="1">Belongs to the FGGY kinase family.</text>
</comment>
<dbReference type="PANTHER" id="PTHR43095:SF5">
    <property type="entry name" value="XYLULOSE KINASE"/>
    <property type="match status" value="1"/>
</dbReference>
<dbReference type="CDD" id="cd07808">
    <property type="entry name" value="ASKHA_NBD_FGGY_EcXK-like"/>
    <property type="match status" value="1"/>
</dbReference>
<dbReference type="Pfam" id="PF00370">
    <property type="entry name" value="FGGY_N"/>
    <property type="match status" value="1"/>
</dbReference>
<dbReference type="InterPro" id="IPR018484">
    <property type="entry name" value="FGGY_N"/>
</dbReference>
<feature type="region of interest" description="Disordered" evidence="4">
    <location>
        <begin position="486"/>
        <end position="506"/>
    </location>
</feature>
<evidence type="ECO:0000256" key="1">
    <source>
        <dbReference type="ARBA" id="ARBA00009156"/>
    </source>
</evidence>
<name>A0A3P3XNX6_9SPIR</name>
<evidence type="ECO:0000259" key="6">
    <source>
        <dbReference type="Pfam" id="PF02782"/>
    </source>
</evidence>
<evidence type="ECO:0000256" key="4">
    <source>
        <dbReference type="SAM" id="MobiDB-lite"/>
    </source>
</evidence>
<feature type="domain" description="Carbohydrate kinase FGGY C-terminal" evidence="6">
    <location>
        <begin position="297"/>
        <end position="475"/>
    </location>
</feature>
<keyword evidence="2 7" id="KW-0808">Transferase</keyword>
<dbReference type="InterPro" id="IPR050406">
    <property type="entry name" value="FGGY_Carb_Kinase"/>
</dbReference>
<accession>A0A3P3XNX6</accession>
<dbReference type="PIRSF" id="PIRSF000538">
    <property type="entry name" value="GlpK"/>
    <property type="match status" value="1"/>
</dbReference>
<sequence length="532" mass="57710">MPEDRELIRLGIDLGTGSLKMKAYCGEHSFSSSQKYDILSSRAGIAETAPDAWINALKLAWADIRQQLSSAGRPSTITSSIGLSGQMHGFVPISKSGKALHNAILWADVRGAEYAEMYSRLLNGAFDRLLNAPAAGLTALILLWLKHSKPDLYKRTAFILFPKDYLRYRLTGHIGTDAGDASATLLWDFKAHSWSQEAFNVLGLESSKLPPVLDSFSVGGFVTGEASRETGLPEGVPVAVGSADKSCEIYGSGFFNDYFEHHTPRLAASGPGSPVVGVSVGEPATDADWQQPHIAQVSIGTGIQVVIPVRGIPPYSPALNFFETCVAEVGYRMAAMLNGGLALEWVLSVFNGNWETIYRDLDEGKTQLPQDLIFLPYLTGERSPYQNSKARGAWIGLGLHHSRTDMLAAALLGVACTIRLGIETLGIAPEAKMYCIGGSTRYPVWMSIVSAMVGRRLLVSPEPDASVRGAAAIGFEAAAGAGAAHPGDYTHQNMPEPLETSPVESEQPGWMNEYYKRFKMYYERLFGEEKTH</sequence>
<dbReference type="SUPFAM" id="SSF53067">
    <property type="entry name" value="Actin-like ATPase domain"/>
    <property type="match status" value="2"/>
</dbReference>
<feature type="domain" description="Carbohydrate kinase FGGY N-terminal" evidence="5">
    <location>
        <begin position="10"/>
        <end position="247"/>
    </location>
</feature>
<evidence type="ECO:0000256" key="2">
    <source>
        <dbReference type="ARBA" id="ARBA00022679"/>
    </source>
</evidence>
<dbReference type="EC" id="2.7.1.17" evidence="7"/>